<dbReference type="EMBL" id="JAGGKS010000004">
    <property type="protein sequence ID" value="MBP1925925.1"/>
    <property type="molecule type" value="Genomic_DNA"/>
</dbReference>
<feature type="transmembrane region" description="Helical" evidence="1">
    <location>
        <begin position="6"/>
        <end position="24"/>
    </location>
</feature>
<organism evidence="2 3">
    <name type="scientific">Sedimentibacter acidaminivorans</name>
    <dbReference type="NCBI Taxonomy" id="913099"/>
    <lineage>
        <taxon>Bacteria</taxon>
        <taxon>Bacillati</taxon>
        <taxon>Bacillota</taxon>
        <taxon>Tissierellia</taxon>
        <taxon>Sedimentibacter</taxon>
    </lineage>
</organism>
<dbReference type="InterPro" id="IPR010718">
    <property type="entry name" value="DUF1294"/>
</dbReference>
<protein>
    <submittedName>
        <fullName evidence="2">Uncharacterized membrane protein YsdA (DUF1294 family)</fullName>
    </submittedName>
</protein>
<feature type="transmembrane region" description="Helical" evidence="1">
    <location>
        <begin position="66"/>
        <end position="92"/>
    </location>
</feature>
<dbReference type="Pfam" id="PF06961">
    <property type="entry name" value="DUF1294"/>
    <property type="match status" value="1"/>
</dbReference>
<comment type="caution">
    <text evidence="2">The sequence shown here is derived from an EMBL/GenBank/DDBJ whole genome shotgun (WGS) entry which is preliminary data.</text>
</comment>
<name>A0ABS4GE07_9FIRM</name>
<feature type="transmembrane region" description="Helical" evidence="1">
    <location>
        <begin position="40"/>
        <end position="60"/>
    </location>
</feature>
<evidence type="ECO:0000313" key="3">
    <source>
        <dbReference type="Proteomes" id="UP001519342"/>
    </source>
</evidence>
<gene>
    <name evidence="2" type="ORF">J2Z76_001786</name>
</gene>
<keyword evidence="1" id="KW-1133">Transmembrane helix</keyword>
<sequence length="93" mass="11301">MNYKEYILIYALFINFLSFVLFFLDKRKAIKDKWRIKERTLHISSFLGGALGSILAMYLFHHKTRKIKFCVITAISFIFNIFIIYVYCYYIYK</sequence>
<reference evidence="2 3" key="1">
    <citation type="submission" date="2021-03" db="EMBL/GenBank/DDBJ databases">
        <title>Genomic Encyclopedia of Type Strains, Phase IV (KMG-IV): sequencing the most valuable type-strain genomes for metagenomic binning, comparative biology and taxonomic classification.</title>
        <authorList>
            <person name="Goeker M."/>
        </authorList>
    </citation>
    <scope>NUCLEOTIDE SEQUENCE [LARGE SCALE GENOMIC DNA]</scope>
    <source>
        <strain evidence="2 3">DSM 24004</strain>
    </source>
</reference>
<keyword evidence="1" id="KW-0472">Membrane</keyword>
<dbReference type="RefSeq" id="WP_209511655.1">
    <property type="nucleotide sequence ID" value="NZ_JAGGKS010000004.1"/>
</dbReference>
<dbReference type="Proteomes" id="UP001519342">
    <property type="component" value="Unassembled WGS sequence"/>
</dbReference>
<evidence type="ECO:0000313" key="2">
    <source>
        <dbReference type="EMBL" id="MBP1925925.1"/>
    </source>
</evidence>
<evidence type="ECO:0000256" key="1">
    <source>
        <dbReference type="SAM" id="Phobius"/>
    </source>
</evidence>
<keyword evidence="1" id="KW-0812">Transmembrane</keyword>
<accession>A0ABS4GE07</accession>
<proteinExistence type="predicted"/>
<keyword evidence="3" id="KW-1185">Reference proteome</keyword>